<name>A0A9D5CEN2_9LILI</name>
<dbReference type="AlphaFoldDB" id="A0A9D5CEN2"/>
<evidence type="ECO:0000256" key="8">
    <source>
        <dbReference type="ARBA" id="ARBA00022840"/>
    </source>
</evidence>
<dbReference type="InterPro" id="IPR041006">
    <property type="entry name" value="Morc_S5"/>
</dbReference>
<evidence type="ECO:0000256" key="10">
    <source>
        <dbReference type="ARBA" id="ARBA00023054"/>
    </source>
</evidence>
<dbReference type="OrthoDB" id="757982at2759"/>
<keyword evidence="5" id="KW-0255">Endonuclease</keyword>
<keyword evidence="9" id="KW-0156">Chromatin regulator</keyword>
<keyword evidence="18" id="KW-1185">Reference proteome</keyword>
<dbReference type="PANTHER" id="PTHR23336">
    <property type="entry name" value="ZINC FINGER CW-TYPE COILED-COIL DOMAIN PROTEIN 3"/>
    <property type="match status" value="1"/>
</dbReference>
<feature type="compositionally biased region" description="Polar residues" evidence="15">
    <location>
        <begin position="551"/>
        <end position="560"/>
    </location>
</feature>
<protein>
    <recommendedName>
        <fullName evidence="16">Morc S5 domain-containing protein</fullName>
    </recommendedName>
</protein>
<dbReference type="Proteomes" id="UP001085076">
    <property type="component" value="Miscellaneous, Linkage group lg05"/>
</dbReference>
<accession>A0A9D5CEN2</accession>
<keyword evidence="10 14" id="KW-0175">Coiled coil</keyword>
<dbReference type="Gene3D" id="3.30.565.10">
    <property type="entry name" value="Histidine kinase-like ATPase, C-terminal domain"/>
    <property type="match status" value="1"/>
</dbReference>
<evidence type="ECO:0000256" key="9">
    <source>
        <dbReference type="ARBA" id="ARBA00022853"/>
    </source>
</evidence>
<keyword evidence="7" id="KW-0378">Hydrolase</keyword>
<evidence type="ECO:0000256" key="3">
    <source>
        <dbReference type="ARBA" id="ARBA00022722"/>
    </source>
</evidence>
<reference evidence="17" key="2">
    <citation type="journal article" date="2022" name="Hortic Res">
        <title>The genome of Dioscorea zingiberensis sheds light on the biosynthesis, origin and evolution of the medicinally important diosgenin saponins.</title>
        <authorList>
            <person name="Li Y."/>
            <person name="Tan C."/>
            <person name="Li Z."/>
            <person name="Guo J."/>
            <person name="Li S."/>
            <person name="Chen X."/>
            <person name="Wang C."/>
            <person name="Dai X."/>
            <person name="Yang H."/>
            <person name="Song W."/>
            <person name="Hou L."/>
            <person name="Xu J."/>
            <person name="Tong Z."/>
            <person name="Xu A."/>
            <person name="Yuan X."/>
            <person name="Wang W."/>
            <person name="Yang Q."/>
            <person name="Chen L."/>
            <person name="Sun Z."/>
            <person name="Wang K."/>
            <person name="Pan B."/>
            <person name="Chen J."/>
            <person name="Bao Y."/>
            <person name="Liu F."/>
            <person name="Qi X."/>
            <person name="Gang D.R."/>
            <person name="Wen J."/>
            <person name="Li J."/>
        </authorList>
    </citation>
    <scope>NUCLEOTIDE SEQUENCE</scope>
    <source>
        <strain evidence="17">Dzin_1.0</strain>
    </source>
</reference>
<feature type="region of interest" description="Disordered" evidence="15">
    <location>
        <begin position="551"/>
        <end position="590"/>
    </location>
</feature>
<keyword evidence="8" id="KW-0067">ATP-binding</keyword>
<dbReference type="PANTHER" id="PTHR23336:SF44">
    <property type="entry name" value="PROTEIN MICRORCHIDIA 6"/>
    <property type="match status" value="1"/>
</dbReference>
<evidence type="ECO:0000256" key="2">
    <source>
        <dbReference type="ARBA" id="ARBA00007845"/>
    </source>
</evidence>
<evidence type="ECO:0000256" key="12">
    <source>
        <dbReference type="ARBA" id="ARBA00023204"/>
    </source>
</evidence>
<keyword evidence="13" id="KW-0539">Nucleus</keyword>
<evidence type="ECO:0000256" key="7">
    <source>
        <dbReference type="ARBA" id="ARBA00022801"/>
    </source>
</evidence>
<comment type="subcellular location">
    <subcellularLocation>
        <location evidence="1">Nucleus</location>
    </subcellularLocation>
</comment>
<evidence type="ECO:0000256" key="13">
    <source>
        <dbReference type="ARBA" id="ARBA00023242"/>
    </source>
</evidence>
<dbReference type="GO" id="GO:0016887">
    <property type="term" value="F:ATP hydrolysis activity"/>
    <property type="evidence" value="ECO:0007669"/>
    <property type="project" value="InterPro"/>
</dbReference>
<evidence type="ECO:0000256" key="1">
    <source>
        <dbReference type="ARBA" id="ARBA00004123"/>
    </source>
</evidence>
<dbReference type="GO" id="GO:0006281">
    <property type="term" value="P:DNA repair"/>
    <property type="evidence" value="ECO:0007669"/>
    <property type="project" value="UniProtKB-KW"/>
</dbReference>
<keyword evidence="11" id="KW-0943">RNA-mediated gene silencing</keyword>
<sequence>MCSNLSESALLFMRRRLVEGWLIAATSSTSAVISSLDSTSLSVFLFTMNIPDIIDLSSDEETEALGVRDTKPHSLSVIGCEASDGKNNVPQGPYGIKQEKLYTDVLPCTSAPHNTSSLPFPRQFWRSGEYDSGKDLGQPSLNGRNRLRIHPKFLHSNATSHKWAFGAIAELLDNAIDEVKKGATSVIVDKFTDHRNGTPALLVQDDGGGMDPESLRRCMSFGFSDKLSDSSIGQYGNGFKTSTMRLGADVIVFSRCMSKRRLTQSIGLLSYTFLRKTGCDDIIVPVVDYEFNSSTGTFERLLRHGQKHFSSNLSMILQWSMFSGEDELLKQFTDIGHHGSKIIIFNLWFNDDGNMELDFEKDPEDILISGSHRTLKTNNLTKNLSQKHVANKLRYSLRVYASLLYLHMPVNFKIVLRGRVVEPHIIVNDLNYVECIKYKPKVDGIIEHEVVTFIGFLEGAPNIDVHGFNVYHKNRLILPFWKVANNSYGKGRGVAGVLEANFIKPTHDKQDFEKSTLYQKLETRLKEMTYEYWDYHCHLVGYSASKAPLSTNSLTGSRASQMPHLKPPNCAPQQKIKSAAPSQSPRSTKEPLNIASQLSAYKVSSDSTCSTPGKQTNCNVISQVLPEKRRHQGHNSTAEQSKRPAIMAKVADSHGRNSVTQAQEQEMMTMMQENKNLLSECQKFEEMEKQLVLKEQKLRNELREVQEAYKSLHDELRLMGVIKIELTD</sequence>
<organism evidence="17 18">
    <name type="scientific">Dioscorea zingiberensis</name>
    <dbReference type="NCBI Taxonomy" id="325984"/>
    <lineage>
        <taxon>Eukaryota</taxon>
        <taxon>Viridiplantae</taxon>
        <taxon>Streptophyta</taxon>
        <taxon>Embryophyta</taxon>
        <taxon>Tracheophyta</taxon>
        <taxon>Spermatophyta</taxon>
        <taxon>Magnoliopsida</taxon>
        <taxon>Liliopsida</taxon>
        <taxon>Dioscoreales</taxon>
        <taxon>Dioscoreaceae</taxon>
        <taxon>Dioscorea</taxon>
    </lineage>
</organism>
<dbReference type="Pfam" id="PF13589">
    <property type="entry name" value="HATPase_c_3"/>
    <property type="match status" value="1"/>
</dbReference>
<evidence type="ECO:0000313" key="18">
    <source>
        <dbReference type="Proteomes" id="UP001085076"/>
    </source>
</evidence>
<evidence type="ECO:0000313" key="17">
    <source>
        <dbReference type="EMBL" id="KAJ0971504.1"/>
    </source>
</evidence>
<comment type="similarity">
    <text evidence="2">Belongs to the MORC ATPase protein family.</text>
</comment>
<dbReference type="GO" id="GO:0005634">
    <property type="term" value="C:nucleus"/>
    <property type="evidence" value="ECO:0007669"/>
    <property type="project" value="UniProtKB-SubCell"/>
</dbReference>
<evidence type="ECO:0000256" key="14">
    <source>
        <dbReference type="SAM" id="Coils"/>
    </source>
</evidence>
<gene>
    <name evidence="17" type="ORF">J5N97_019463</name>
</gene>
<feature type="domain" description="Morc S5" evidence="16">
    <location>
        <begin position="395"/>
        <end position="533"/>
    </location>
</feature>
<dbReference type="GO" id="GO:0004519">
    <property type="term" value="F:endonuclease activity"/>
    <property type="evidence" value="ECO:0007669"/>
    <property type="project" value="UniProtKB-KW"/>
</dbReference>
<keyword evidence="3" id="KW-0540">Nuclease</keyword>
<dbReference type="SUPFAM" id="SSF55874">
    <property type="entry name" value="ATPase domain of HSP90 chaperone/DNA topoisomerase II/histidine kinase"/>
    <property type="match status" value="1"/>
</dbReference>
<evidence type="ECO:0000256" key="4">
    <source>
        <dbReference type="ARBA" id="ARBA00022741"/>
    </source>
</evidence>
<evidence type="ECO:0000256" key="6">
    <source>
        <dbReference type="ARBA" id="ARBA00022763"/>
    </source>
</evidence>
<dbReference type="GO" id="GO:0031047">
    <property type="term" value="P:regulatory ncRNA-mediated gene silencing"/>
    <property type="evidence" value="ECO:0007669"/>
    <property type="project" value="UniProtKB-KW"/>
</dbReference>
<reference evidence="17" key="1">
    <citation type="submission" date="2021-03" db="EMBL/GenBank/DDBJ databases">
        <authorList>
            <person name="Li Z."/>
            <person name="Yang C."/>
        </authorList>
    </citation>
    <scope>NUCLEOTIDE SEQUENCE</scope>
    <source>
        <strain evidence="17">Dzin_1.0</strain>
        <tissue evidence="17">Leaf</tissue>
    </source>
</reference>
<comment type="caution">
    <text evidence="17">The sequence shown here is derived from an EMBL/GenBank/DDBJ whole genome shotgun (WGS) entry which is preliminary data.</text>
</comment>
<dbReference type="GO" id="GO:0005524">
    <property type="term" value="F:ATP binding"/>
    <property type="evidence" value="ECO:0007669"/>
    <property type="project" value="UniProtKB-KW"/>
</dbReference>
<feature type="compositionally biased region" description="Polar residues" evidence="15">
    <location>
        <begin position="571"/>
        <end position="586"/>
    </location>
</feature>
<keyword evidence="4" id="KW-0547">Nucleotide-binding</keyword>
<feature type="coiled-coil region" evidence="14">
    <location>
        <begin position="660"/>
        <end position="715"/>
    </location>
</feature>
<dbReference type="FunFam" id="3.30.565.10:FF:000075">
    <property type="entry name" value="MORC family CW-type zinc finger protein 4"/>
    <property type="match status" value="1"/>
</dbReference>
<keyword evidence="6" id="KW-0227">DNA damage</keyword>
<dbReference type="GO" id="GO:0031349">
    <property type="term" value="P:positive regulation of defense response"/>
    <property type="evidence" value="ECO:0007669"/>
    <property type="project" value="UniProtKB-ARBA"/>
</dbReference>
<evidence type="ECO:0000256" key="15">
    <source>
        <dbReference type="SAM" id="MobiDB-lite"/>
    </source>
</evidence>
<keyword evidence="12" id="KW-0234">DNA repair</keyword>
<dbReference type="EMBL" id="JAGGNH010000005">
    <property type="protein sequence ID" value="KAJ0971504.1"/>
    <property type="molecule type" value="Genomic_DNA"/>
</dbReference>
<dbReference type="GO" id="GO:0006325">
    <property type="term" value="P:chromatin organization"/>
    <property type="evidence" value="ECO:0007669"/>
    <property type="project" value="UniProtKB-KW"/>
</dbReference>
<dbReference type="InterPro" id="IPR036890">
    <property type="entry name" value="HATPase_C_sf"/>
</dbReference>
<evidence type="ECO:0000256" key="11">
    <source>
        <dbReference type="ARBA" id="ARBA00023158"/>
    </source>
</evidence>
<dbReference type="InterPro" id="IPR045261">
    <property type="entry name" value="MORC_ATPase"/>
</dbReference>
<dbReference type="Pfam" id="PF17942">
    <property type="entry name" value="Morc6_S5"/>
    <property type="match status" value="1"/>
</dbReference>
<proteinExistence type="inferred from homology"/>
<evidence type="ECO:0000256" key="5">
    <source>
        <dbReference type="ARBA" id="ARBA00022759"/>
    </source>
</evidence>
<evidence type="ECO:0000259" key="16">
    <source>
        <dbReference type="Pfam" id="PF17942"/>
    </source>
</evidence>